<evidence type="ECO:0000313" key="3">
    <source>
        <dbReference type="WBParaSite" id="maker-unitig_37107-snap-gene-0.1-mRNA-1"/>
    </source>
</evidence>
<dbReference type="Proteomes" id="UP000095280">
    <property type="component" value="Unplaced"/>
</dbReference>
<feature type="compositionally biased region" description="Low complexity" evidence="1">
    <location>
        <begin position="388"/>
        <end position="403"/>
    </location>
</feature>
<feature type="compositionally biased region" description="Polar residues" evidence="1">
    <location>
        <begin position="204"/>
        <end position="220"/>
    </location>
</feature>
<organism evidence="2 3">
    <name type="scientific">Macrostomum lignano</name>
    <dbReference type="NCBI Taxonomy" id="282301"/>
    <lineage>
        <taxon>Eukaryota</taxon>
        <taxon>Metazoa</taxon>
        <taxon>Spiralia</taxon>
        <taxon>Lophotrochozoa</taxon>
        <taxon>Platyhelminthes</taxon>
        <taxon>Rhabditophora</taxon>
        <taxon>Macrostomorpha</taxon>
        <taxon>Macrostomida</taxon>
        <taxon>Macrostomidae</taxon>
        <taxon>Macrostomum</taxon>
    </lineage>
</organism>
<evidence type="ECO:0000313" key="2">
    <source>
        <dbReference type="Proteomes" id="UP000095280"/>
    </source>
</evidence>
<sequence>DALSPNSRDLMATGLQIVDQVLESGSPLNSVGHPLQHFQQQQQQQQQPAAQQQQQQNSLSNGLATGPIQPHEYLHGPASSVDGEPQQQQQHPATAYGAAFMPSTPPSLASWPIRAASSSSSSAACSVSASLAAHPQHVVFSPPPPPPPPPSMHHQQHPFGTFTDRDQQQQQQQQQQPPQAPSTPQPHQFMPAYNNYSFQQMLLQQQRSATPGQTADSTNYPPMRSSNHHHHQLMHRGGALGPSKDSPMSVANAATAAAAAAAAGRSRLLEDFRQNRLPNLSLKDLVAAGHVVEFCSEQRQILASRLRGQVLSLALQMYGCRVLFRKPWSPCPPTSRLEIAKELDGNHVLEHGKPEDNKSRIVSLLRGKFISLSSHKFRQQSDAGRCGSGPAQGPDAPDPADTYPAAEEVHISYGKHIILKLKKYFLKIWRKDSSSIQQDLDGHS</sequence>
<feature type="region of interest" description="Disordered" evidence="1">
    <location>
        <begin position="204"/>
        <end position="234"/>
    </location>
</feature>
<feature type="compositionally biased region" description="Low complexity" evidence="1">
    <location>
        <begin position="39"/>
        <end position="56"/>
    </location>
</feature>
<keyword evidence="2" id="KW-1185">Reference proteome</keyword>
<name>A0A1I8FKV2_9PLAT</name>
<evidence type="ECO:0000256" key="1">
    <source>
        <dbReference type="SAM" id="MobiDB-lite"/>
    </source>
</evidence>
<proteinExistence type="predicted"/>
<feature type="region of interest" description="Disordered" evidence="1">
    <location>
        <begin position="136"/>
        <end position="191"/>
    </location>
</feature>
<dbReference type="SUPFAM" id="SSF48371">
    <property type="entry name" value="ARM repeat"/>
    <property type="match status" value="1"/>
</dbReference>
<feature type="compositionally biased region" description="Low complexity" evidence="1">
    <location>
        <begin position="168"/>
        <end position="177"/>
    </location>
</feature>
<dbReference type="WBParaSite" id="maker-unitig_37107-snap-gene-0.1-mRNA-1">
    <property type="protein sequence ID" value="maker-unitig_37107-snap-gene-0.1-mRNA-1"/>
    <property type="gene ID" value="maker-unitig_37107-snap-gene-0.1"/>
</dbReference>
<feature type="compositionally biased region" description="Pro residues" evidence="1">
    <location>
        <begin position="141"/>
        <end position="151"/>
    </location>
</feature>
<dbReference type="AlphaFoldDB" id="A0A1I8FKV2"/>
<dbReference type="InterPro" id="IPR011989">
    <property type="entry name" value="ARM-like"/>
</dbReference>
<accession>A0A1I8FKV2</accession>
<feature type="region of interest" description="Disordered" evidence="1">
    <location>
        <begin position="380"/>
        <end position="403"/>
    </location>
</feature>
<feature type="region of interest" description="Disordered" evidence="1">
    <location>
        <begin position="25"/>
        <end position="101"/>
    </location>
</feature>
<dbReference type="InterPro" id="IPR016024">
    <property type="entry name" value="ARM-type_fold"/>
</dbReference>
<protein>
    <submittedName>
        <fullName evidence="3">PSP1 C-terminal domain-containing protein</fullName>
    </submittedName>
</protein>
<reference evidence="3" key="1">
    <citation type="submission" date="2016-11" db="UniProtKB">
        <authorList>
            <consortium name="WormBaseParasite"/>
        </authorList>
    </citation>
    <scope>IDENTIFICATION</scope>
</reference>
<dbReference type="Gene3D" id="1.25.10.10">
    <property type="entry name" value="Leucine-rich Repeat Variant"/>
    <property type="match status" value="1"/>
</dbReference>